<keyword evidence="1" id="KW-0472">Membrane</keyword>
<evidence type="ECO:0000313" key="2">
    <source>
        <dbReference type="EMBL" id="MBK0383950.1"/>
    </source>
</evidence>
<evidence type="ECO:0000256" key="1">
    <source>
        <dbReference type="SAM" id="Phobius"/>
    </source>
</evidence>
<dbReference type="NCBIfam" id="NF038065">
    <property type="entry name" value="Pr6Pr"/>
    <property type="match status" value="1"/>
</dbReference>
<organism evidence="2 3">
    <name type="scientific">Pedobacter segetis</name>
    <dbReference type="NCBI Taxonomy" id="2793069"/>
    <lineage>
        <taxon>Bacteria</taxon>
        <taxon>Pseudomonadati</taxon>
        <taxon>Bacteroidota</taxon>
        <taxon>Sphingobacteriia</taxon>
        <taxon>Sphingobacteriales</taxon>
        <taxon>Sphingobacteriaceae</taxon>
        <taxon>Pedobacter</taxon>
    </lineage>
</organism>
<feature type="transmembrane region" description="Helical" evidence="1">
    <location>
        <begin position="177"/>
        <end position="197"/>
    </location>
</feature>
<keyword evidence="3" id="KW-1185">Reference proteome</keyword>
<protein>
    <submittedName>
        <fullName evidence="2">Pr6Pr family membrane protein</fullName>
    </submittedName>
</protein>
<feature type="transmembrane region" description="Helical" evidence="1">
    <location>
        <begin position="106"/>
        <end position="125"/>
    </location>
</feature>
<comment type="caution">
    <text evidence="2">The sequence shown here is derived from an EMBL/GenBank/DDBJ whole genome shotgun (WGS) entry which is preliminary data.</text>
</comment>
<dbReference type="EMBL" id="JAEHFY010000020">
    <property type="protein sequence ID" value="MBK0383950.1"/>
    <property type="molecule type" value="Genomic_DNA"/>
</dbReference>
<reference evidence="2 3" key="1">
    <citation type="submission" date="2020-12" db="EMBL/GenBank/DDBJ databases">
        <title>Bacterial novel species Pedobacter sp. SD-b isolated from soil.</title>
        <authorList>
            <person name="Jung H.-Y."/>
        </authorList>
    </citation>
    <scope>NUCLEOTIDE SEQUENCE [LARGE SCALE GENOMIC DNA]</scope>
    <source>
        <strain evidence="2 3">SD-b</strain>
    </source>
</reference>
<dbReference type="RefSeq" id="WP_200587213.1">
    <property type="nucleotide sequence ID" value="NZ_JAEHFY010000020.1"/>
</dbReference>
<dbReference type="Proteomes" id="UP000660024">
    <property type="component" value="Unassembled WGS sequence"/>
</dbReference>
<dbReference type="InterPro" id="IPR049713">
    <property type="entry name" value="Pr6Pr-like"/>
</dbReference>
<name>A0ABS1BM45_9SPHI</name>
<evidence type="ECO:0000313" key="3">
    <source>
        <dbReference type="Proteomes" id="UP000660024"/>
    </source>
</evidence>
<keyword evidence="1" id="KW-1133">Transmembrane helix</keyword>
<feature type="transmembrane region" description="Helical" evidence="1">
    <location>
        <begin position="76"/>
        <end position="94"/>
    </location>
</feature>
<proteinExistence type="predicted"/>
<accession>A0ABS1BM45</accession>
<gene>
    <name evidence="2" type="ORF">I5M32_13355</name>
</gene>
<feature type="transmembrane region" description="Helical" evidence="1">
    <location>
        <begin position="35"/>
        <end position="55"/>
    </location>
</feature>
<keyword evidence="1" id="KW-0812">Transmembrane</keyword>
<sequence length="204" mass="23599">MRKFLSILFAIIAWFAIIAQYILMLNASTTGFADTSIRFFSFFTILTNILVAIYFTNQAFVKNYAHKAFLNKTGNLTSTTVYILVVGLVYQVILRKTWTFTGLNKIVNELLHSLIPILVLLFWYLYEEKSIIKWKSILGWLLYPLVYLIFILIRGYFTNYYPYPFVNVLNLGLSQVIINSLMIMILFITISSVLVGLGKKIDKD</sequence>
<feature type="transmembrane region" description="Helical" evidence="1">
    <location>
        <begin position="137"/>
        <end position="157"/>
    </location>
</feature>